<feature type="compositionally biased region" description="Low complexity" evidence="3">
    <location>
        <begin position="712"/>
        <end position="723"/>
    </location>
</feature>
<feature type="region of interest" description="Disordered" evidence="3">
    <location>
        <begin position="1002"/>
        <end position="1021"/>
    </location>
</feature>
<dbReference type="PANTHER" id="PTHR22870">
    <property type="entry name" value="REGULATOR OF CHROMOSOME CONDENSATION"/>
    <property type="match status" value="1"/>
</dbReference>
<comment type="caution">
    <text evidence="4">The sequence shown here is derived from an EMBL/GenBank/DDBJ whole genome shotgun (WGS) entry which is preliminary data.</text>
</comment>
<evidence type="ECO:0000313" key="4">
    <source>
        <dbReference type="EMBL" id="KAG7396707.1"/>
    </source>
</evidence>
<accession>A0A8T1WS58</accession>
<keyword evidence="1" id="KW-0677">Repeat</keyword>
<evidence type="ECO:0000256" key="2">
    <source>
        <dbReference type="PROSITE-ProRule" id="PRU00235"/>
    </source>
</evidence>
<evidence type="ECO:0000313" key="5">
    <source>
        <dbReference type="Proteomes" id="UP000693981"/>
    </source>
</evidence>
<keyword evidence="5" id="KW-1185">Reference proteome</keyword>
<feature type="repeat" description="RCC1" evidence="2">
    <location>
        <begin position="1196"/>
        <end position="1279"/>
    </location>
</feature>
<reference evidence="4" key="1">
    <citation type="submission" date="2021-02" db="EMBL/GenBank/DDBJ databases">
        <authorList>
            <person name="Palmer J.M."/>
        </authorList>
    </citation>
    <scope>NUCLEOTIDE SEQUENCE</scope>
    <source>
        <strain evidence="4">SCRP23</strain>
    </source>
</reference>
<proteinExistence type="predicted"/>
<dbReference type="Pfam" id="PF00415">
    <property type="entry name" value="RCC1"/>
    <property type="match status" value="1"/>
</dbReference>
<dbReference type="InterPro" id="IPR000408">
    <property type="entry name" value="Reg_chr_condens"/>
</dbReference>
<dbReference type="InterPro" id="IPR051210">
    <property type="entry name" value="Ub_ligase/GEF_domain"/>
</dbReference>
<feature type="region of interest" description="Disordered" evidence="3">
    <location>
        <begin position="694"/>
        <end position="728"/>
    </location>
</feature>
<name>A0A8T1WS58_9STRA</name>
<dbReference type="EMBL" id="JAGDFL010000143">
    <property type="protein sequence ID" value="KAG7396707.1"/>
    <property type="molecule type" value="Genomic_DNA"/>
</dbReference>
<feature type="repeat" description="RCC1" evidence="2">
    <location>
        <begin position="1280"/>
        <end position="1342"/>
    </location>
</feature>
<evidence type="ECO:0000256" key="3">
    <source>
        <dbReference type="SAM" id="MobiDB-lite"/>
    </source>
</evidence>
<feature type="repeat" description="RCC1" evidence="2">
    <location>
        <begin position="420"/>
        <end position="504"/>
    </location>
</feature>
<organism evidence="4 5">
    <name type="scientific">Phytophthora boehmeriae</name>
    <dbReference type="NCBI Taxonomy" id="109152"/>
    <lineage>
        <taxon>Eukaryota</taxon>
        <taxon>Sar</taxon>
        <taxon>Stramenopiles</taxon>
        <taxon>Oomycota</taxon>
        <taxon>Peronosporomycetes</taxon>
        <taxon>Peronosporales</taxon>
        <taxon>Peronosporaceae</taxon>
        <taxon>Phytophthora</taxon>
    </lineage>
</organism>
<protein>
    <recommendedName>
        <fullName evidence="6">Regulator of chromosome condensation (RCC1)-like protein</fullName>
    </recommendedName>
</protein>
<dbReference type="PROSITE" id="PS50012">
    <property type="entry name" value="RCC1_3"/>
    <property type="match status" value="5"/>
</dbReference>
<dbReference type="Pfam" id="PF13540">
    <property type="entry name" value="RCC1_2"/>
    <property type="match status" value="2"/>
</dbReference>
<gene>
    <name evidence="4" type="ORF">PHYBOEH_001875</name>
</gene>
<evidence type="ECO:0008006" key="6">
    <source>
        <dbReference type="Google" id="ProtNLM"/>
    </source>
</evidence>
<evidence type="ECO:0000256" key="1">
    <source>
        <dbReference type="ARBA" id="ARBA00022737"/>
    </source>
</evidence>
<feature type="repeat" description="RCC1" evidence="2">
    <location>
        <begin position="505"/>
        <end position="574"/>
    </location>
</feature>
<dbReference type="Proteomes" id="UP000693981">
    <property type="component" value="Unassembled WGS sequence"/>
</dbReference>
<feature type="repeat" description="RCC1" evidence="2">
    <location>
        <begin position="358"/>
        <end position="419"/>
    </location>
</feature>
<dbReference type="PANTHER" id="PTHR22870:SF408">
    <property type="entry name" value="OS09G0560450 PROTEIN"/>
    <property type="match status" value="1"/>
</dbReference>
<dbReference type="OrthoDB" id="61110at2759"/>
<sequence>MGVSDIMTPPQLKDHFQRNLKLLIGTKDPPSILEKHLQHVFVTFADGRGDRLYALEFLATLVVISRAIWDFQEKLTLLLELFHDPATSTSKAESYASAQRLKETDVARLLLCIMNGVGRATQGVARVWKSHELKVASFVRRSAAVCVENIASSRATKSEVSLGTASNISISSEEFRAYVACTPVLHEFLALFSGEELRNPLTFAPSAKHFSHQTQMYEALLRQYVTFEGRRERRKASAALMIQSVWRRRCSVSDAQRRAQHRVQQRHQSATQLQGFFKNRRIARELEARAEIERAALNGGVFAAGSGPSTALIGSQQKNKSSSGAPIHLIGTFVDLNVKLATIAASSTCALGVQDDGFSIFAWGHCLPRIHAPQNDKGREEEPTICLTSNIPRRLRLHLEIPIIQVACGLRHALILTEDGMVFSWGFNDHGQLGHGSPETLSARTSGQVHYASYYDERTGEDENLLTSATKLLYFEGCAAQQADPIPVAQICCGDYYCIALSRAGDVFTWGEASEGQLGHGDTHEFYQVALADRHMVSSAYTYLAQPEPVLALSDVQVTQVACRGNHSVALCADKTSSRFFEWGNWGRRRGVDSEHAFIPEETSGVSALRLRQIAVGDHHILAEGASVWLKLATRTHGAVQVVEHGEGETGFYLELLAGTSSSPNAVEHDFMNKDKTRWVCCLMDLDADDVDEDVDKDATNAGTENVDLPSDTTGPTTRPGTDNIESNNGTLWQKRAMRFALSLDRLADFDPRSLRLLKPGNANNATFPTYAQGVDQWLRGRVSTRLVVMPRGKPAGFYMQFRLPIKTSDTVSVESEAFNGDTRDEDTGNDDLGSSTATVSGVIVELAVSGSNTAERSVGRRGFATHVYHPEMAAAAKRLRQQELRARSITKKKPTVAHTETNSIFVLEIDQRVLTSVSPSAGPQDLRPLGAESEAELEAETIIGEIGHRVLELQEAGALAVLVVLDLFDADAFALQFSSDSGVFIPVLMVTRQTQAHVVGNYGDEGSVSEPDEGDSSRRTSWSVQEILEHVLAIPTMRSPQQVNALPPHRPSTVAISPPQMLQAPPPLMARCFYRTDTAAARARGAFANGAAAVLFMENETSLDPSQTSLRRSLKVALNTHGTRKPQLVGLLPYEHGQRLRAACRLTSLETPPTAQGLSKFSIRRWSLSGGTSTASTTVDCELVADVQFELRAGGTTYAWGEAENGRLGLGEVGVDTAIDDANEAGEVEPPLFQDGHEALTDRIYRFVAQPTRIPALAGIELKQLVCGSAHSLAATKEGKVFSWGRGVKGQLGHASVSANVMGPAGSRTDEWTPRMIRGLRYERVAQAVATDQSSLFLSEIVSSEVFEQRRHQVTRLRSIAKQTPATDN</sequence>